<feature type="region of interest" description="Disordered" evidence="10">
    <location>
        <begin position="35"/>
        <end position="61"/>
    </location>
</feature>
<keyword evidence="4 9" id="KW-0964">Secreted</keyword>
<evidence type="ECO:0000313" key="11">
    <source>
        <dbReference type="EMBL" id="KAG6708742.1"/>
    </source>
</evidence>
<evidence type="ECO:0000256" key="6">
    <source>
        <dbReference type="ARBA" id="ARBA00022729"/>
    </source>
</evidence>
<dbReference type="PANTHER" id="PTHR33285">
    <property type="entry name" value="PHYTOSULFOKINES 3"/>
    <property type="match status" value="1"/>
</dbReference>
<evidence type="ECO:0000256" key="2">
    <source>
        <dbReference type="ARBA" id="ARBA00010781"/>
    </source>
</evidence>
<comment type="PTM">
    <text evidence="9">Sulfation is important for activity and for the binding to a putative membrane receptor.</text>
</comment>
<keyword evidence="5 9" id="KW-0765">Sulfation</keyword>
<comment type="function">
    <text evidence="9">Promotes plant cell differentiation, organogenesis and somatic embryogenesis as well as cell proliferation.</text>
</comment>
<keyword evidence="6 9" id="KW-0732">Signal</keyword>
<gene>
    <name evidence="11" type="ORF">I3842_06G097000</name>
</gene>
<evidence type="ECO:0000256" key="4">
    <source>
        <dbReference type="ARBA" id="ARBA00022525"/>
    </source>
</evidence>
<dbReference type="EMBL" id="CM031830">
    <property type="protein sequence ID" value="KAG6708742.1"/>
    <property type="molecule type" value="Genomic_DNA"/>
</dbReference>
<evidence type="ECO:0000313" key="12">
    <source>
        <dbReference type="Proteomes" id="UP000811246"/>
    </source>
</evidence>
<organism evidence="11 12">
    <name type="scientific">Carya illinoinensis</name>
    <name type="common">Pecan</name>
    <dbReference type="NCBI Taxonomy" id="32201"/>
    <lineage>
        <taxon>Eukaryota</taxon>
        <taxon>Viridiplantae</taxon>
        <taxon>Streptophyta</taxon>
        <taxon>Embryophyta</taxon>
        <taxon>Tracheophyta</taxon>
        <taxon>Spermatophyta</taxon>
        <taxon>Magnoliopsida</taxon>
        <taxon>eudicotyledons</taxon>
        <taxon>Gunneridae</taxon>
        <taxon>Pentapetalae</taxon>
        <taxon>rosids</taxon>
        <taxon>fabids</taxon>
        <taxon>Fagales</taxon>
        <taxon>Juglandaceae</taxon>
        <taxon>Carya</taxon>
    </lineage>
</organism>
<comment type="PTM">
    <text evidence="9">PSK-alpha is produced by endopeptidase digestion. PSK-beta is produced from PSK-alpha by exopeptidase digestion.</text>
</comment>
<sequence>MASSSITSFLLVLLLLSSARARPLSTFLTTTWTESHLHMPPSPNPTLLSPEESGMDTDDGCRGLESEECFIRRSMVAHTDYIYTQDISGP</sequence>
<keyword evidence="3 9" id="KW-0217">Developmental protein</keyword>
<feature type="chain" id="PRO_5038154431" description="Phytosulfokine" evidence="9">
    <location>
        <begin position="22"/>
        <end position="90"/>
    </location>
</feature>
<evidence type="ECO:0000256" key="9">
    <source>
        <dbReference type="RuleBase" id="RU368031"/>
    </source>
</evidence>
<dbReference type="PANTHER" id="PTHR33285:SF39">
    <property type="entry name" value="PHYTOSULFOKINE"/>
    <property type="match status" value="1"/>
</dbReference>
<reference evidence="11" key="1">
    <citation type="submission" date="2021-01" db="EMBL/GenBank/DDBJ databases">
        <authorList>
            <person name="Lovell J.T."/>
            <person name="Bentley N."/>
            <person name="Bhattarai G."/>
            <person name="Jenkins J.W."/>
            <person name="Sreedasyam A."/>
            <person name="Alarcon Y."/>
            <person name="Bock C."/>
            <person name="Boston L."/>
            <person name="Carlson J."/>
            <person name="Cervantes K."/>
            <person name="Clermont K."/>
            <person name="Krom N."/>
            <person name="Kubenka K."/>
            <person name="Mamidi S."/>
            <person name="Mattison C."/>
            <person name="Monteros M."/>
            <person name="Pisani C."/>
            <person name="Plott C."/>
            <person name="Rajasekar S."/>
            <person name="Rhein H.S."/>
            <person name="Rohla C."/>
            <person name="Song M."/>
            <person name="Hilaire R.S."/>
            <person name="Shu S."/>
            <person name="Wells L."/>
            <person name="Wang X."/>
            <person name="Webber J."/>
            <person name="Heerema R.J."/>
            <person name="Klein P."/>
            <person name="Conner P."/>
            <person name="Grauke L."/>
            <person name="Grimwood J."/>
            <person name="Schmutz J."/>
            <person name="Randall J.J."/>
        </authorList>
    </citation>
    <scope>NUCLEOTIDE SEQUENCE</scope>
    <source>
        <tissue evidence="11">Leaf</tissue>
    </source>
</reference>
<comment type="similarity">
    <text evidence="2 9">Belongs to the phytosulfokine family.</text>
</comment>
<dbReference type="GO" id="GO:0008283">
    <property type="term" value="P:cell population proliferation"/>
    <property type="evidence" value="ECO:0007669"/>
    <property type="project" value="UniProtKB-UniRule"/>
</dbReference>
<comment type="subcellular location">
    <subcellularLocation>
        <location evidence="1 9">Secreted</location>
    </subcellularLocation>
</comment>
<dbReference type="GO" id="GO:0005576">
    <property type="term" value="C:extracellular region"/>
    <property type="evidence" value="ECO:0007669"/>
    <property type="project" value="UniProtKB-SubCell"/>
</dbReference>
<evidence type="ECO:0000256" key="8">
    <source>
        <dbReference type="ARBA" id="ARBA00023030"/>
    </source>
</evidence>
<feature type="signal peptide" evidence="9">
    <location>
        <begin position="1"/>
        <end position="21"/>
    </location>
</feature>
<evidence type="ECO:0000256" key="3">
    <source>
        <dbReference type="ARBA" id="ARBA00022473"/>
    </source>
</evidence>
<proteinExistence type="inferred from homology"/>
<evidence type="ECO:0000256" key="5">
    <source>
        <dbReference type="ARBA" id="ARBA00022641"/>
    </source>
</evidence>
<keyword evidence="7 9" id="KW-0221">Differentiation</keyword>
<dbReference type="Pfam" id="PF06404">
    <property type="entry name" value="PSK"/>
    <property type="match status" value="1"/>
</dbReference>
<name>A0A922JKP1_CARIL</name>
<dbReference type="Proteomes" id="UP000811246">
    <property type="component" value="Chromosome 6"/>
</dbReference>
<dbReference type="AlphaFoldDB" id="A0A922JKP1"/>
<keyword evidence="8 9" id="KW-0339">Growth factor</keyword>
<evidence type="ECO:0000256" key="7">
    <source>
        <dbReference type="ARBA" id="ARBA00022782"/>
    </source>
</evidence>
<dbReference type="GO" id="GO:0030154">
    <property type="term" value="P:cell differentiation"/>
    <property type="evidence" value="ECO:0007669"/>
    <property type="project" value="UniProtKB-UniRule"/>
</dbReference>
<evidence type="ECO:0000256" key="10">
    <source>
        <dbReference type="SAM" id="MobiDB-lite"/>
    </source>
</evidence>
<evidence type="ECO:0000256" key="1">
    <source>
        <dbReference type="ARBA" id="ARBA00004613"/>
    </source>
</evidence>
<comment type="caution">
    <text evidence="11">The sequence shown here is derived from an EMBL/GenBank/DDBJ whole genome shotgun (WGS) entry which is preliminary data.</text>
</comment>
<accession>A0A922JKP1</accession>
<protein>
    <recommendedName>
        <fullName evidence="9">Phytosulfokine</fullName>
    </recommendedName>
    <component>
        <recommendedName>
            <fullName evidence="9">Phytosulfokine-alpha</fullName>
            <shortName evidence="9">PSK-alpha</shortName>
            <shortName evidence="9">Phytosulfokine-a</shortName>
        </recommendedName>
    </component>
    <component>
        <recommendedName>
            <fullName evidence="9">Phytosulfokine-beta</fullName>
            <shortName evidence="9">PSK-beta</shortName>
            <shortName evidence="9">Phytosulfokine-b</shortName>
        </recommendedName>
    </component>
</protein>
<dbReference type="GO" id="GO:0008083">
    <property type="term" value="F:growth factor activity"/>
    <property type="evidence" value="ECO:0007669"/>
    <property type="project" value="UniProtKB-UniRule"/>
</dbReference>
<dbReference type="InterPro" id="IPR009438">
    <property type="entry name" value="Phytosulfokine"/>
</dbReference>